<evidence type="ECO:0000256" key="7">
    <source>
        <dbReference type="RuleBase" id="RU361277"/>
    </source>
</evidence>
<dbReference type="SUPFAM" id="SSF50129">
    <property type="entry name" value="GroES-like"/>
    <property type="match status" value="1"/>
</dbReference>
<evidence type="ECO:0000259" key="8">
    <source>
        <dbReference type="SMART" id="SM00829"/>
    </source>
</evidence>
<reference evidence="9 10" key="1">
    <citation type="submission" date="2016-03" db="EMBL/GenBank/DDBJ databases">
        <title>Acetic acid bacteria sequencing.</title>
        <authorList>
            <person name="Brandt J."/>
            <person name="Jakob F."/>
            <person name="Vogel R.F."/>
        </authorList>
    </citation>
    <scope>NUCLEOTIDE SEQUENCE [LARGE SCALE GENOMIC DNA]</scope>
    <source>
        <strain evidence="9 10">TMW2.1153</strain>
    </source>
</reference>
<evidence type="ECO:0000256" key="3">
    <source>
        <dbReference type="ARBA" id="ARBA00013190"/>
    </source>
</evidence>
<dbReference type="GO" id="GO:0004022">
    <property type="term" value="F:alcohol dehydrogenase (NAD+) activity"/>
    <property type="evidence" value="ECO:0007669"/>
    <property type="project" value="UniProtKB-EC"/>
</dbReference>
<dbReference type="Gene3D" id="3.90.180.10">
    <property type="entry name" value="Medium-chain alcohol dehydrogenases, catalytic domain"/>
    <property type="match status" value="1"/>
</dbReference>
<feature type="domain" description="Enoyl reductase (ER)" evidence="8">
    <location>
        <begin position="15"/>
        <end position="343"/>
    </location>
</feature>
<evidence type="ECO:0000256" key="6">
    <source>
        <dbReference type="ARBA" id="ARBA00023002"/>
    </source>
</evidence>
<evidence type="ECO:0000256" key="5">
    <source>
        <dbReference type="ARBA" id="ARBA00022833"/>
    </source>
</evidence>
<dbReference type="GO" id="GO:0008270">
    <property type="term" value="F:zinc ion binding"/>
    <property type="evidence" value="ECO:0007669"/>
    <property type="project" value="InterPro"/>
</dbReference>
<dbReference type="PANTHER" id="PTHR42940">
    <property type="entry name" value="ALCOHOL DEHYDROGENASE 1-RELATED"/>
    <property type="match status" value="1"/>
</dbReference>
<evidence type="ECO:0000256" key="2">
    <source>
        <dbReference type="ARBA" id="ARBA00008072"/>
    </source>
</evidence>
<comment type="cofactor">
    <cofactor evidence="1 7">
        <name>Zn(2+)</name>
        <dbReference type="ChEBI" id="CHEBI:29105"/>
    </cofactor>
</comment>
<gene>
    <name evidence="9" type="ORF">A0U92_02260</name>
</gene>
<protein>
    <recommendedName>
        <fullName evidence="3">alcohol dehydrogenase</fullName>
        <ecNumber evidence="3">1.1.1.1</ecNumber>
    </recommendedName>
</protein>
<proteinExistence type="inferred from homology"/>
<evidence type="ECO:0000256" key="1">
    <source>
        <dbReference type="ARBA" id="ARBA00001947"/>
    </source>
</evidence>
<dbReference type="Pfam" id="PF08240">
    <property type="entry name" value="ADH_N"/>
    <property type="match status" value="1"/>
</dbReference>
<dbReference type="EC" id="1.1.1.1" evidence="3"/>
<dbReference type="OrthoDB" id="9809185at2"/>
<keyword evidence="5 7" id="KW-0862">Zinc</keyword>
<evidence type="ECO:0000313" key="9">
    <source>
        <dbReference type="EMBL" id="AQS83787.1"/>
    </source>
</evidence>
<dbReference type="KEGG" id="aace:A0U92_02260"/>
<dbReference type="RefSeq" id="WP_077811827.1">
    <property type="nucleotide sequence ID" value="NZ_CP014692.1"/>
</dbReference>
<dbReference type="SMART" id="SM00829">
    <property type="entry name" value="PKS_ER"/>
    <property type="match status" value="1"/>
</dbReference>
<dbReference type="PANTHER" id="PTHR42940:SF8">
    <property type="entry name" value="VACUOLAR PROTEIN SORTING-ASSOCIATED PROTEIN 11"/>
    <property type="match status" value="1"/>
</dbReference>
<dbReference type="EMBL" id="CP014692">
    <property type="protein sequence ID" value="AQS83787.1"/>
    <property type="molecule type" value="Genomic_DNA"/>
</dbReference>
<dbReference type="InterPro" id="IPR002328">
    <property type="entry name" value="ADH_Zn_CS"/>
</dbReference>
<dbReference type="InterPro" id="IPR013149">
    <property type="entry name" value="ADH-like_C"/>
</dbReference>
<dbReference type="SUPFAM" id="SSF51735">
    <property type="entry name" value="NAD(P)-binding Rossmann-fold domains"/>
    <property type="match status" value="1"/>
</dbReference>
<evidence type="ECO:0000256" key="4">
    <source>
        <dbReference type="ARBA" id="ARBA00022723"/>
    </source>
</evidence>
<dbReference type="Pfam" id="PF00107">
    <property type="entry name" value="ADH_zinc_N"/>
    <property type="match status" value="1"/>
</dbReference>
<name>A0A1U9KDH7_ACEAC</name>
<sequence>MPHASTTMKAVQLVSPDRPFALRAVAIPEPAAGEVRVRIAACGVCRTDLHIQDGLLDLGKRDFTVGHEMAGIVDVCGKGVDRAWEGRRVVVYYYVGCGVCRYCRVGDDHLCPHPKAQPGFSSDGGYAEYITVPLKNCVPLPEHVDLAEAATMGCAGSTAVHAGRMAAIRPGDWVVINGTGGVGLALLQYALQAGGRIIAIGRGGARSQIALELGAEQIIDVLETADTADRVRELTGEGADVVFELLGTQAAMSSALNMLRRRGRMVMLGYTVDAFQAHPIDFIVREITLLGSVGSTLDDLHEAIELLARGVMRSPVAESLPLESFDAALMKTRRGGLGGRIVLVP</sequence>
<accession>A0A1U9KDH7</accession>
<evidence type="ECO:0000313" key="10">
    <source>
        <dbReference type="Proteomes" id="UP000188937"/>
    </source>
</evidence>
<dbReference type="InterPro" id="IPR013154">
    <property type="entry name" value="ADH-like_N"/>
</dbReference>
<dbReference type="Proteomes" id="UP000188937">
    <property type="component" value="Chromosome"/>
</dbReference>
<keyword evidence="10" id="KW-1185">Reference proteome</keyword>
<keyword evidence="6" id="KW-0560">Oxidoreductase</keyword>
<keyword evidence="4 7" id="KW-0479">Metal-binding</keyword>
<dbReference type="InterPro" id="IPR011032">
    <property type="entry name" value="GroES-like_sf"/>
</dbReference>
<dbReference type="PROSITE" id="PS00059">
    <property type="entry name" value="ADH_ZINC"/>
    <property type="match status" value="1"/>
</dbReference>
<comment type="similarity">
    <text evidence="2 7">Belongs to the zinc-containing alcohol dehydrogenase family.</text>
</comment>
<dbReference type="GO" id="GO:0005737">
    <property type="term" value="C:cytoplasm"/>
    <property type="evidence" value="ECO:0007669"/>
    <property type="project" value="TreeGrafter"/>
</dbReference>
<dbReference type="InterPro" id="IPR036291">
    <property type="entry name" value="NAD(P)-bd_dom_sf"/>
</dbReference>
<dbReference type="InterPro" id="IPR020843">
    <property type="entry name" value="ER"/>
</dbReference>
<dbReference type="AlphaFoldDB" id="A0A1U9KDH7"/>
<dbReference type="STRING" id="435.A0U92_02260"/>
<organism evidence="9 10">
    <name type="scientific">Acetobacter aceti</name>
    <dbReference type="NCBI Taxonomy" id="435"/>
    <lineage>
        <taxon>Bacteria</taxon>
        <taxon>Pseudomonadati</taxon>
        <taxon>Pseudomonadota</taxon>
        <taxon>Alphaproteobacteria</taxon>
        <taxon>Acetobacterales</taxon>
        <taxon>Acetobacteraceae</taxon>
        <taxon>Acetobacter</taxon>
        <taxon>Acetobacter subgen. Acetobacter</taxon>
    </lineage>
</organism>